<dbReference type="InterPro" id="IPR020045">
    <property type="entry name" value="DNA_polI_H3TH"/>
</dbReference>
<dbReference type="SUPFAM" id="SSF53098">
    <property type="entry name" value="Ribonuclease H-like"/>
    <property type="match status" value="1"/>
</dbReference>
<dbReference type="InterPro" id="IPR036397">
    <property type="entry name" value="RNaseH_sf"/>
</dbReference>
<evidence type="ECO:0000256" key="3">
    <source>
        <dbReference type="ARBA" id="ARBA00020311"/>
    </source>
</evidence>
<keyword evidence="7" id="KW-0540">Nuclease</keyword>
<evidence type="ECO:0000256" key="4">
    <source>
        <dbReference type="ARBA" id="ARBA00022679"/>
    </source>
</evidence>
<dbReference type="NCBIfam" id="TIGR00593">
    <property type="entry name" value="pola"/>
    <property type="match status" value="1"/>
</dbReference>
<dbReference type="InterPro" id="IPR012337">
    <property type="entry name" value="RNaseH-like_sf"/>
</dbReference>
<accession>A0A2M7VBS5</accession>
<dbReference type="CDD" id="cd08637">
    <property type="entry name" value="DNA_pol_A_pol_I_C"/>
    <property type="match status" value="1"/>
</dbReference>
<keyword evidence="5 16" id="KW-0548">Nucleotidyltransferase</keyword>
<evidence type="ECO:0000259" key="17">
    <source>
        <dbReference type="SMART" id="SM00474"/>
    </source>
</evidence>
<dbReference type="PANTHER" id="PTHR10133:SF27">
    <property type="entry name" value="DNA POLYMERASE NU"/>
    <property type="match status" value="1"/>
</dbReference>
<dbReference type="InterPro" id="IPR029060">
    <property type="entry name" value="PIN-like_dom_sf"/>
</dbReference>
<dbReference type="PRINTS" id="PR00868">
    <property type="entry name" value="DNAPOLI"/>
</dbReference>
<dbReference type="Pfam" id="PF00476">
    <property type="entry name" value="DNA_pol_A"/>
    <property type="match status" value="1"/>
</dbReference>
<feature type="domain" description="5'-3' exonuclease" evidence="18">
    <location>
        <begin position="10"/>
        <end position="281"/>
    </location>
</feature>
<dbReference type="InterPro" id="IPR020046">
    <property type="entry name" value="5-3_exonucl_a-hlix_arch_N"/>
</dbReference>
<dbReference type="GO" id="GO:0008408">
    <property type="term" value="F:3'-5' exonuclease activity"/>
    <property type="evidence" value="ECO:0007669"/>
    <property type="project" value="InterPro"/>
</dbReference>
<proteinExistence type="inferred from homology"/>
<evidence type="ECO:0000256" key="16">
    <source>
        <dbReference type="RuleBase" id="RU004460"/>
    </source>
</evidence>
<dbReference type="InterPro" id="IPR054690">
    <property type="entry name" value="DNA_polI_exonuclease"/>
</dbReference>
<dbReference type="SUPFAM" id="SSF56672">
    <property type="entry name" value="DNA/RNA polymerases"/>
    <property type="match status" value="1"/>
</dbReference>
<dbReference type="FunFam" id="1.10.150.20:FF:000003">
    <property type="entry name" value="DNA polymerase I"/>
    <property type="match status" value="1"/>
</dbReference>
<dbReference type="EC" id="2.7.7.7" evidence="2 15"/>
<dbReference type="Pfam" id="PF01367">
    <property type="entry name" value="5_3_exonuc"/>
    <property type="match status" value="1"/>
</dbReference>
<keyword evidence="13 16" id="KW-0234">DNA repair</keyword>
<dbReference type="SUPFAM" id="SSF47807">
    <property type="entry name" value="5' to 3' exonuclease, C-terminal subdomain"/>
    <property type="match status" value="1"/>
</dbReference>
<dbReference type="SMART" id="SM00279">
    <property type="entry name" value="HhH2"/>
    <property type="match status" value="1"/>
</dbReference>
<dbReference type="EMBL" id="PFPL01000011">
    <property type="protein sequence ID" value="PIZ96665.1"/>
    <property type="molecule type" value="Genomic_DNA"/>
</dbReference>
<dbReference type="InterPro" id="IPR002562">
    <property type="entry name" value="3'-5'_exonuclease_dom"/>
</dbReference>
<keyword evidence="10" id="KW-0269">Exonuclease</keyword>
<evidence type="ECO:0000259" key="19">
    <source>
        <dbReference type="SMART" id="SM00482"/>
    </source>
</evidence>
<dbReference type="InterPro" id="IPR018320">
    <property type="entry name" value="DNA_polymerase_1"/>
</dbReference>
<evidence type="ECO:0000256" key="6">
    <source>
        <dbReference type="ARBA" id="ARBA00022705"/>
    </source>
</evidence>
<dbReference type="Proteomes" id="UP000231453">
    <property type="component" value="Unassembled WGS sequence"/>
</dbReference>
<dbReference type="NCBIfam" id="NF004397">
    <property type="entry name" value="PRK05755.1"/>
    <property type="match status" value="1"/>
</dbReference>
<comment type="similarity">
    <text evidence="1 16">Belongs to the DNA polymerase type-A family.</text>
</comment>
<dbReference type="InterPro" id="IPR036279">
    <property type="entry name" value="5-3_exonuclease_C_sf"/>
</dbReference>
<evidence type="ECO:0000256" key="9">
    <source>
        <dbReference type="ARBA" id="ARBA00022801"/>
    </source>
</evidence>
<evidence type="ECO:0000256" key="1">
    <source>
        <dbReference type="ARBA" id="ARBA00007705"/>
    </source>
</evidence>
<comment type="caution">
    <text evidence="20">The sequence shown here is derived from an EMBL/GenBank/DDBJ whole genome shotgun (WGS) entry which is preliminary data.</text>
</comment>
<evidence type="ECO:0000259" key="18">
    <source>
        <dbReference type="SMART" id="SM00475"/>
    </source>
</evidence>
<sequence length="900" mass="101664">MKDTKEQNLKKLVIIDGNAIVHRAYHALPPMRVKDGTVVNAVYGFASMLLKIINDVKPDYLAVSFDVAGGTFRDEVYEDYKATRVAADQDLYDQFPLVYELVEAFNIPIFTKKGFEADDVMGTIVHKVKSQKSKVKSLIVTGDKDLLQLVNDEDNIEIYLLKKGMSEFESCDEKTVFEKMGFAPDMVVSYKSLRGDSSDNIPGVKGIGDKTAVSLITKIGGIDEIYKQLKNKDSKLYQEFSASVISKLETDEENAFMSKELATIMTDVKGIDFDLVKAETKDFDRDTVVKLFQKFEFYSLVKRLSGGESVVGEEKQNKKTKTKFSKKIINVTADNLKSVLEKIKKEKVFVVKETMKGDDMFADYDFSLLISTYSGNYFFDKVNKEVFEIFADNKKTFVGHDIKNLIKLLKLNNVEVKNRLFDTMIASYILNTSTRAHDLKSLALRELGREINLAEEQKSLFGVNPQDLLEGVLATLEIYTIYNDKIIKEKYEELYDNIEIALLPVLGQMELNGVFVDVDLLSDLSKQVTREIAKLEKNIWKESGEEFNVASSTQLRDVLFEKMGLPTDGIKKGKTGYSTAASELEKLHDIHPIIDHIENFRELEKLRNTYIDVLPTLINKTTGRIHTTYNQTIASTGRLSSSEPNLQNIPIRTELGKKVREVFVAEKGHTLVAADYSQIDLRVVACLAKDEKMIDIFKSGQDIHTATAAAIHGVKLEEVDKEMRRSAKEVNFGVLFGMGAFGLSSRTGISRYEAQEFIDKYFNTFSGVKKYIEGVIEKGKKEGYVETMFGRRRYIPELISNNFQLRSSGERMAISMPVQGTEADIMKLAMIAVDKKIIEKGLADKAKMILQVHDEIVLEVEESVKDEVAEIVKNEMQTVVKLEVPLDVEVSIGYCWGKLK</sequence>
<dbReference type="InterPro" id="IPR002421">
    <property type="entry name" value="5-3_exonuclease"/>
</dbReference>
<dbReference type="Pfam" id="PF02739">
    <property type="entry name" value="5_3_exonuc_N"/>
    <property type="match status" value="1"/>
</dbReference>
<protein>
    <recommendedName>
        <fullName evidence="3 15">DNA polymerase I</fullName>
        <ecNumber evidence="2 15">2.7.7.7</ecNumber>
    </recommendedName>
</protein>
<evidence type="ECO:0000256" key="12">
    <source>
        <dbReference type="ARBA" id="ARBA00023125"/>
    </source>
</evidence>
<dbReference type="CDD" id="cd09859">
    <property type="entry name" value="PIN_53EXO"/>
    <property type="match status" value="1"/>
</dbReference>
<keyword evidence="4 16" id="KW-0808">Transferase</keyword>
<keyword evidence="12 16" id="KW-0238">DNA-binding</keyword>
<dbReference type="InterPro" id="IPR043502">
    <property type="entry name" value="DNA/RNA_pol_sf"/>
</dbReference>
<dbReference type="InterPro" id="IPR001098">
    <property type="entry name" value="DNA-dir_DNA_pol_A_palm_dom"/>
</dbReference>
<organism evidence="20 21">
    <name type="scientific">Candidatus Magasanikbacteria bacterium CG_4_10_14_0_2_um_filter_33_14</name>
    <dbReference type="NCBI Taxonomy" id="1974636"/>
    <lineage>
        <taxon>Bacteria</taxon>
        <taxon>Candidatus Magasanikiibacteriota</taxon>
    </lineage>
</organism>
<dbReference type="GO" id="GO:0003677">
    <property type="term" value="F:DNA binding"/>
    <property type="evidence" value="ECO:0007669"/>
    <property type="project" value="UniProtKB-UniRule"/>
</dbReference>
<evidence type="ECO:0000256" key="5">
    <source>
        <dbReference type="ARBA" id="ARBA00022695"/>
    </source>
</evidence>
<dbReference type="Pfam" id="PF22619">
    <property type="entry name" value="DNA_polI_exo1"/>
    <property type="match status" value="1"/>
</dbReference>
<dbReference type="AlphaFoldDB" id="A0A2M7VBS5"/>
<gene>
    <name evidence="16" type="primary">polA</name>
    <name evidence="20" type="ORF">COX80_00670</name>
</gene>
<dbReference type="FunFam" id="1.20.1060.10:FF:000001">
    <property type="entry name" value="DNA polymerase I"/>
    <property type="match status" value="1"/>
</dbReference>
<evidence type="ECO:0000313" key="20">
    <source>
        <dbReference type="EMBL" id="PIZ96665.1"/>
    </source>
</evidence>
<evidence type="ECO:0000256" key="11">
    <source>
        <dbReference type="ARBA" id="ARBA00022932"/>
    </source>
</evidence>
<dbReference type="CDD" id="cd06140">
    <property type="entry name" value="DNA_polA_I_Bacillus_like_exo"/>
    <property type="match status" value="1"/>
</dbReference>
<dbReference type="Gene3D" id="1.20.1060.10">
    <property type="entry name" value="Taq DNA Polymerase, Chain T, domain 4"/>
    <property type="match status" value="1"/>
</dbReference>
<dbReference type="GO" id="GO:0003887">
    <property type="term" value="F:DNA-directed DNA polymerase activity"/>
    <property type="evidence" value="ECO:0007669"/>
    <property type="project" value="UniProtKB-UniRule"/>
</dbReference>
<dbReference type="PANTHER" id="PTHR10133">
    <property type="entry name" value="DNA POLYMERASE I"/>
    <property type="match status" value="1"/>
</dbReference>
<dbReference type="GO" id="GO:0008409">
    <property type="term" value="F:5'-3' exonuclease activity"/>
    <property type="evidence" value="ECO:0007669"/>
    <property type="project" value="InterPro"/>
</dbReference>
<evidence type="ECO:0000256" key="7">
    <source>
        <dbReference type="ARBA" id="ARBA00022722"/>
    </source>
</evidence>
<feature type="domain" description="3'-5' exonuclease" evidence="17">
    <location>
        <begin position="327"/>
        <end position="487"/>
    </location>
</feature>
<dbReference type="Gene3D" id="3.40.50.1010">
    <property type="entry name" value="5'-nuclease"/>
    <property type="match status" value="1"/>
</dbReference>
<dbReference type="Gene3D" id="3.30.420.10">
    <property type="entry name" value="Ribonuclease H-like superfamily/Ribonuclease H"/>
    <property type="match status" value="1"/>
</dbReference>
<feature type="domain" description="DNA-directed DNA polymerase family A palm" evidence="19">
    <location>
        <begin position="656"/>
        <end position="864"/>
    </location>
</feature>
<name>A0A2M7VBS5_9BACT</name>
<dbReference type="GO" id="GO:0006261">
    <property type="term" value="P:DNA-templated DNA replication"/>
    <property type="evidence" value="ECO:0007669"/>
    <property type="project" value="UniProtKB-UniRule"/>
</dbReference>
<evidence type="ECO:0000256" key="8">
    <source>
        <dbReference type="ARBA" id="ARBA00022763"/>
    </source>
</evidence>
<dbReference type="InterPro" id="IPR002298">
    <property type="entry name" value="DNA_polymerase_A"/>
</dbReference>
<keyword evidence="6 16" id="KW-0235">DNA replication</keyword>
<dbReference type="SMART" id="SM00474">
    <property type="entry name" value="35EXOc"/>
    <property type="match status" value="1"/>
</dbReference>
<dbReference type="Gene3D" id="1.10.150.20">
    <property type="entry name" value="5' to 3' exonuclease, C-terminal subdomain"/>
    <property type="match status" value="2"/>
</dbReference>
<dbReference type="SMART" id="SM00482">
    <property type="entry name" value="POLAc"/>
    <property type="match status" value="1"/>
</dbReference>
<dbReference type="Gene3D" id="3.30.70.370">
    <property type="match status" value="1"/>
</dbReference>
<evidence type="ECO:0000256" key="13">
    <source>
        <dbReference type="ARBA" id="ARBA00023204"/>
    </source>
</evidence>
<dbReference type="SMART" id="SM00475">
    <property type="entry name" value="53EXOc"/>
    <property type="match status" value="1"/>
</dbReference>
<keyword evidence="11 16" id="KW-0239">DNA-directed DNA polymerase</keyword>
<keyword evidence="8 16" id="KW-0227">DNA damage</keyword>
<dbReference type="InterPro" id="IPR008918">
    <property type="entry name" value="HhH2"/>
</dbReference>
<dbReference type="CDD" id="cd09898">
    <property type="entry name" value="H3TH_53EXO"/>
    <property type="match status" value="1"/>
</dbReference>
<dbReference type="SUPFAM" id="SSF88723">
    <property type="entry name" value="PIN domain-like"/>
    <property type="match status" value="1"/>
</dbReference>
<evidence type="ECO:0000256" key="15">
    <source>
        <dbReference type="NCBIfam" id="TIGR00593"/>
    </source>
</evidence>
<comment type="catalytic activity">
    <reaction evidence="14 16">
        <text>DNA(n) + a 2'-deoxyribonucleoside 5'-triphosphate = DNA(n+1) + diphosphate</text>
        <dbReference type="Rhea" id="RHEA:22508"/>
        <dbReference type="Rhea" id="RHEA-COMP:17339"/>
        <dbReference type="Rhea" id="RHEA-COMP:17340"/>
        <dbReference type="ChEBI" id="CHEBI:33019"/>
        <dbReference type="ChEBI" id="CHEBI:61560"/>
        <dbReference type="ChEBI" id="CHEBI:173112"/>
        <dbReference type="EC" id="2.7.7.7"/>
    </reaction>
</comment>
<dbReference type="GO" id="GO:0006302">
    <property type="term" value="P:double-strand break repair"/>
    <property type="evidence" value="ECO:0007669"/>
    <property type="project" value="TreeGrafter"/>
</dbReference>
<evidence type="ECO:0000256" key="2">
    <source>
        <dbReference type="ARBA" id="ARBA00012417"/>
    </source>
</evidence>
<dbReference type="FunFam" id="1.10.150.20:FF:000002">
    <property type="entry name" value="DNA polymerase I"/>
    <property type="match status" value="1"/>
</dbReference>
<evidence type="ECO:0000256" key="10">
    <source>
        <dbReference type="ARBA" id="ARBA00022839"/>
    </source>
</evidence>
<evidence type="ECO:0000256" key="14">
    <source>
        <dbReference type="ARBA" id="ARBA00049244"/>
    </source>
</evidence>
<reference evidence="21" key="1">
    <citation type="submission" date="2017-09" db="EMBL/GenBank/DDBJ databases">
        <title>Depth-based differentiation of microbial function through sediment-hosted aquifers and enrichment of novel symbionts in the deep terrestrial subsurface.</title>
        <authorList>
            <person name="Probst A.J."/>
            <person name="Ladd B."/>
            <person name="Jarett J.K."/>
            <person name="Geller-Mcgrath D.E."/>
            <person name="Sieber C.M.K."/>
            <person name="Emerson J.B."/>
            <person name="Anantharaman K."/>
            <person name="Thomas B.C."/>
            <person name="Malmstrom R."/>
            <person name="Stieglmeier M."/>
            <person name="Klingl A."/>
            <person name="Woyke T."/>
            <person name="Ryan C.M."/>
            <person name="Banfield J.F."/>
        </authorList>
    </citation>
    <scope>NUCLEOTIDE SEQUENCE [LARGE SCALE GENOMIC DNA]</scope>
</reference>
<keyword evidence="9" id="KW-0378">Hydrolase</keyword>
<evidence type="ECO:0000313" key="21">
    <source>
        <dbReference type="Proteomes" id="UP000231453"/>
    </source>
</evidence>